<protein>
    <submittedName>
        <fullName evidence="1">Uncharacterized protein</fullName>
    </submittedName>
</protein>
<sequence length="146" mass="16973">MTETMRSRTRALFESLAKLYKQGQLLLMDSDRLMGERGWIPKHSNAIAELSYSMNAPQRWFARWAMRFYTPAITDAQEQLINRILFVSIHFASDVGSSMETSVADPLVCAGRLIYEKPMTDKEAGQTYDYWMCKYWFIGKPHDTLE</sequence>
<proteinExistence type="predicted"/>
<reference evidence="1" key="1">
    <citation type="journal article" date="2014" name="Front. Microbiol.">
        <title>High frequency of phylogenetically diverse reductive dehalogenase-homologous genes in deep subseafloor sedimentary metagenomes.</title>
        <authorList>
            <person name="Kawai M."/>
            <person name="Futagami T."/>
            <person name="Toyoda A."/>
            <person name="Takaki Y."/>
            <person name="Nishi S."/>
            <person name="Hori S."/>
            <person name="Arai W."/>
            <person name="Tsubouchi T."/>
            <person name="Morono Y."/>
            <person name="Uchiyama I."/>
            <person name="Ito T."/>
            <person name="Fujiyama A."/>
            <person name="Inagaki F."/>
            <person name="Takami H."/>
        </authorList>
    </citation>
    <scope>NUCLEOTIDE SEQUENCE</scope>
    <source>
        <strain evidence="1">Expedition CK06-06</strain>
    </source>
</reference>
<feature type="non-terminal residue" evidence="1">
    <location>
        <position position="146"/>
    </location>
</feature>
<dbReference type="EMBL" id="BARU01037847">
    <property type="protein sequence ID" value="GAH78213.1"/>
    <property type="molecule type" value="Genomic_DNA"/>
</dbReference>
<gene>
    <name evidence="1" type="ORF">S03H2_58903</name>
</gene>
<evidence type="ECO:0000313" key="1">
    <source>
        <dbReference type="EMBL" id="GAH78213.1"/>
    </source>
</evidence>
<accession>X1K803</accession>
<organism evidence="1">
    <name type="scientific">marine sediment metagenome</name>
    <dbReference type="NCBI Taxonomy" id="412755"/>
    <lineage>
        <taxon>unclassified sequences</taxon>
        <taxon>metagenomes</taxon>
        <taxon>ecological metagenomes</taxon>
    </lineage>
</organism>
<comment type="caution">
    <text evidence="1">The sequence shown here is derived from an EMBL/GenBank/DDBJ whole genome shotgun (WGS) entry which is preliminary data.</text>
</comment>
<name>X1K803_9ZZZZ</name>
<dbReference type="AlphaFoldDB" id="X1K803"/>